<reference evidence="1 2" key="1">
    <citation type="submission" date="2014-08" db="EMBL/GenBank/DDBJ databases">
        <authorList>
            <person name="Moulin Lionel"/>
        </authorList>
    </citation>
    <scope>NUCLEOTIDE SEQUENCE [LARGE SCALE GENOMIC DNA]</scope>
</reference>
<evidence type="ECO:0008006" key="3">
    <source>
        <dbReference type="Google" id="ProtNLM"/>
    </source>
</evidence>
<dbReference type="Proteomes" id="UP000046373">
    <property type="component" value="Unassembled WGS sequence"/>
</dbReference>
<evidence type="ECO:0000313" key="2">
    <source>
        <dbReference type="Proteomes" id="UP000046373"/>
    </source>
</evidence>
<proteinExistence type="predicted"/>
<protein>
    <recommendedName>
        <fullName evidence="3">DUF3606 domain-containing protein</fullName>
    </recommendedName>
</protein>
<dbReference type="AlphaFoldDB" id="A0A090DRG4"/>
<evidence type="ECO:0000313" key="1">
    <source>
        <dbReference type="EMBL" id="CDX16657.1"/>
    </source>
</evidence>
<name>A0A090DRG4_MESPL</name>
<accession>A0A090DRG4</accession>
<dbReference type="EMBL" id="CCNB01000003">
    <property type="protein sequence ID" value="CDX16657.1"/>
    <property type="molecule type" value="Genomic_DNA"/>
</dbReference>
<organism evidence="1 2">
    <name type="scientific">Mesorhizobium plurifarium</name>
    <dbReference type="NCBI Taxonomy" id="69974"/>
    <lineage>
        <taxon>Bacteria</taxon>
        <taxon>Pseudomonadati</taxon>
        <taxon>Pseudomonadota</taxon>
        <taxon>Alphaproteobacteria</taxon>
        <taxon>Hyphomicrobiales</taxon>
        <taxon>Phyllobacteriaceae</taxon>
        <taxon>Mesorhizobium</taxon>
    </lineage>
</organism>
<sequence>MTEPGEGSSHGRIDDKQLVILLKQKTGISDAQARRLIKAVGRDRPALLREARIIRARVQTSASGRA</sequence>
<gene>
    <name evidence="1" type="ORF">MPLDJ20_110053</name>
</gene>